<dbReference type="PROSITE" id="PS50887">
    <property type="entry name" value="GGDEF"/>
    <property type="match status" value="1"/>
</dbReference>
<proteinExistence type="predicted"/>
<feature type="transmembrane region" description="Helical" evidence="6">
    <location>
        <begin position="280"/>
        <end position="300"/>
    </location>
</feature>
<evidence type="ECO:0000256" key="1">
    <source>
        <dbReference type="ARBA" id="ARBA00004370"/>
    </source>
</evidence>
<dbReference type="Proteomes" id="UP001058120">
    <property type="component" value="Chromosome"/>
</dbReference>
<evidence type="ECO:0000259" key="7">
    <source>
        <dbReference type="PROSITE" id="PS50839"/>
    </source>
</evidence>
<dbReference type="PANTHER" id="PTHR46663:SF2">
    <property type="entry name" value="GGDEF DOMAIN-CONTAINING PROTEIN"/>
    <property type="match status" value="1"/>
</dbReference>
<evidence type="ECO:0000256" key="2">
    <source>
        <dbReference type="ARBA" id="ARBA00022692"/>
    </source>
</evidence>
<dbReference type="NCBIfam" id="TIGR00254">
    <property type="entry name" value="GGDEF"/>
    <property type="match status" value="1"/>
</dbReference>
<dbReference type="Pfam" id="PF03924">
    <property type="entry name" value="CHASE"/>
    <property type="match status" value="1"/>
</dbReference>
<dbReference type="EMBL" id="CP065938">
    <property type="protein sequence ID" value="UWX05475.1"/>
    <property type="molecule type" value="Genomic_DNA"/>
</dbReference>
<evidence type="ECO:0000256" key="3">
    <source>
        <dbReference type="ARBA" id="ARBA00022989"/>
    </source>
</evidence>
<feature type="region of interest" description="Disordered" evidence="5">
    <location>
        <begin position="479"/>
        <end position="501"/>
    </location>
</feature>
<dbReference type="InterPro" id="IPR006189">
    <property type="entry name" value="CHASE_dom"/>
</dbReference>
<dbReference type="InterPro" id="IPR043128">
    <property type="entry name" value="Rev_trsase/Diguanyl_cyclase"/>
</dbReference>
<dbReference type="SMART" id="SM00267">
    <property type="entry name" value="GGDEF"/>
    <property type="match status" value="1"/>
</dbReference>
<accession>A0ABY5XZZ3</accession>
<evidence type="ECO:0000256" key="6">
    <source>
        <dbReference type="SAM" id="Phobius"/>
    </source>
</evidence>
<dbReference type="InterPro" id="IPR042240">
    <property type="entry name" value="CHASE_sf"/>
</dbReference>
<feature type="domain" description="CHASE" evidence="7">
    <location>
        <begin position="113"/>
        <end position="216"/>
    </location>
</feature>
<dbReference type="SMART" id="SM01079">
    <property type="entry name" value="CHASE"/>
    <property type="match status" value="1"/>
</dbReference>
<keyword evidence="4 6" id="KW-0472">Membrane</keyword>
<dbReference type="Gene3D" id="3.30.450.350">
    <property type="entry name" value="CHASE domain"/>
    <property type="match status" value="1"/>
</dbReference>
<keyword evidence="2 6" id="KW-0812">Transmembrane</keyword>
<feature type="domain" description="GGDEF" evidence="8">
    <location>
        <begin position="346"/>
        <end position="491"/>
    </location>
</feature>
<gene>
    <name evidence="9" type="ORF">JBF11_08495</name>
</gene>
<feature type="compositionally biased region" description="Basic and acidic residues" evidence="5">
    <location>
        <begin position="481"/>
        <end position="490"/>
    </location>
</feature>
<dbReference type="CDD" id="cd01949">
    <property type="entry name" value="GGDEF"/>
    <property type="match status" value="1"/>
</dbReference>
<organism evidence="9 10">
    <name type="scientific">Taurinivorans muris</name>
    <dbReference type="NCBI Taxonomy" id="2787751"/>
    <lineage>
        <taxon>Bacteria</taxon>
        <taxon>Pseudomonadati</taxon>
        <taxon>Thermodesulfobacteriota</taxon>
        <taxon>Desulfovibrionia</taxon>
        <taxon>Desulfovibrionales</taxon>
        <taxon>Desulfovibrionaceae</taxon>
        <taxon>Taurinivorans</taxon>
    </lineage>
</organism>
<dbReference type="Gene3D" id="3.30.70.270">
    <property type="match status" value="1"/>
</dbReference>
<dbReference type="Pfam" id="PF00990">
    <property type="entry name" value="GGDEF"/>
    <property type="match status" value="1"/>
</dbReference>
<dbReference type="InterPro" id="IPR052163">
    <property type="entry name" value="DGC-Regulatory_Protein"/>
</dbReference>
<dbReference type="SUPFAM" id="SSF55073">
    <property type="entry name" value="Nucleotide cyclase"/>
    <property type="match status" value="1"/>
</dbReference>
<name>A0ABY5XZZ3_9BACT</name>
<keyword evidence="10" id="KW-1185">Reference proteome</keyword>
<dbReference type="RefSeq" id="WP_334315055.1">
    <property type="nucleotide sequence ID" value="NZ_CP065938.1"/>
</dbReference>
<reference evidence="9" key="1">
    <citation type="submission" date="2020-12" db="EMBL/GenBank/DDBJ databases">
        <title>Taurinivorans muris gen. nov., sp. nov., fundamental and realized metabolic niche of a ubiquitous sulfidogenic bacterium in the murine intestine.</title>
        <authorList>
            <person name="Ye H."/>
            <person name="Hanson B.T."/>
            <person name="Loy A."/>
        </authorList>
    </citation>
    <scope>NUCLEOTIDE SEQUENCE</scope>
    <source>
        <strain evidence="9">LT0009</strain>
    </source>
</reference>
<sequence length="501" mass="58279">MSNFAYDRRKRKRLKPAYVFMASLLATLFIAGCFLCYSSKQEYRVKLERVKIYGNYFSQKTKLTFENFAQSLHILSRVITWQNGKTDLYEEIAEHLIQIIPETLNINLAKNGIVSHVYPYERNKNAMGHNLLLSKTRKEEARLAITTRKVTISGPFKLVQGGTGLAFRQAVFLPKTNAETIPNTEHLTDNEYFWGFVLITYDFPKILERLKYDELSLAGFSWNLWRFSPSTGKKETIISSETQLNKNTETFEIPIQNATWYLDISPKSGWLDRKNLFFEITVYSIICILLSLLLTIVIILKTKNKIIERQSRTDSLTNLPNRNWTYKLLREALIKHQNSAYRNDEPILYLCMLDFNDFKHINDTYGHHIGDKLLIEFAKRISRCLLPEEFAARLGGDEFLAIFYCKKPDDDSMPTRLQGIQNYLQQPYLLDGISCIMTVSIGYVSPDKNVLQNKPRQQTDEEFFIDLADKVMYHNKKKYHQGRENQESEKSGGLNQQIVSI</sequence>
<dbReference type="PROSITE" id="PS50839">
    <property type="entry name" value="CHASE"/>
    <property type="match status" value="1"/>
</dbReference>
<dbReference type="PANTHER" id="PTHR46663">
    <property type="entry name" value="DIGUANYLATE CYCLASE DGCT-RELATED"/>
    <property type="match status" value="1"/>
</dbReference>
<dbReference type="InterPro" id="IPR029787">
    <property type="entry name" value="Nucleotide_cyclase"/>
</dbReference>
<keyword evidence="3 6" id="KW-1133">Transmembrane helix</keyword>
<protein>
    <submittedName>
        <fullName evidence="9">Sensor domain-containing diguanylate cyclase</fullName>
    </submittedName>
</protein>
<dbReference type="InterPro" id="IPR000160">
    <property type="entry name" value="GGDEF_dom"/>
</dbReference>
<evidence type="ECO:0000256" key="4">
    <source>
        <dbReference type="ARBA" id="ARBA00023136"/>
    </source>
</evidence>
<evidence type="ECO:0000313" key="9">
    <source>
        <dbReference type="EMBL" id="UWX05475.1"/>
    </source>
</evidence>
<comment type="subcellular location">
    <subcellularLocation>
        <location evidence="1">Membrane</location>
    </subcellularLocation>
</comment>
<evidence type="ECO:0000256" key="5">
    <source>
        <dbReference type="SAM" id="MobiDB-lite"/>
    </source>
</evidence>
<evidence type="ECO:0000313" key="10">
    <source>
        <dbReference type="Proteomes" id="UP001058120"/>
    </source>
</evidence>
<evidence type="ECO:0000259" key="8">
    <source>
        <dbReference type="PROSITE" id="PS50887"/>
    </source>
</evidence>